<dbReference type="OrthoDB" id="9814088at2"/>
<gene>
    <name evidence="4" type="ORF">H1P_1080016</name>
</gene>
<dbReference type="PANTHER" id="PTHR10799">
    <property type="entry name" value="SNF2/RAD54 HELICASE FAMILY"/>
    <property type="match status" value="1"/>
</dbReference>
<dbReference type="Gene3D" id="3.40.50.10810">
    <property type="entry name" value="Tandem AAA-ATPase domain"/>
    <property type="match status" value="1"/>
</dbReference>
<accession>A0A563VJE0</accession>
<dbReference type="Pfam" id="PF12419">
    <property type="entry name" value="DUF3670"/>
    <property type="match status" value="1"/>
</dbReference>
<dbReference type="Proteomes" id="UP000320055">
    <property type="component" value="Unassembled WGS sequence"/>
</dbReference>
<dbReference type="AlphaFoldDB" id="A0A563VJE0"/>
<dbReference type="InterPro" id="IPR038718">
    <property type="entry name" value="SNF2-like_sf"/>
</dbReference>
<evidence type="ECO:0000259" key="2">
    <source>
        <dbReference type="PROSITE" id="PS51192"/>
    </source>
</evidence>
<dbReference type="RefSeq" id="WP_144869112.1">
    <property type="nucleotide sequence ID" value="NZ_LR213864.1"/>
</dbReference>
<reference evidence="4 5" key="1">
    <citation type="submission" date="2019-01" db="EMBL/GenBank/DDBJ databases">
        <authorList>
            <person name="Brito A."/>
        </authorList>
    </citation>
    <scope>NUCLEOTIDE SEQUENCE [LARGE SCALE GENOMIC DNA]</scope>
    <source>
        <strain evidence="4">1</strain>
    </source>
</reference>
<dbReference type="InterPro" id="IPR014001">
    <property type="entry name" value="Helicase_ATP-bd"/>
</dbReference>
<dbReference type="EMBL" id="CAACVJ010000011">
    <property type="protein sequence ID" value="VEP11529.1"/>
    <property type="molecule type" value="Genomic_DNA"/>
</dbReference>
<sequence>MSIIHGSWISESNIFFIWGETWLSLVNLKFTDETTEIVTNSFCLGRTELTAFLQEYNLSFTAEEKDITITIPSIKTRKNQPLVPVFSQSLTSLETKDIKKLQLQNWQVTGIALTPQEAIKFLSQLPLNQADYIAPELSFWTQLYRWVLDLIVKGKFISGIAATEHNTKGIWQPLLDSEIERTRLAKFSQLMPESCLAYNSENLQEQELLLDFLTYILDAQVREWLDYTAATAHNITVNPWLRSLSESDSIIDTDAKNLQRLQNALYNWQLPLQEYIVSQDNNNLAQNRYRLALALEPPVQDKKQSAQGNWQLQYYLQALDDTDFIVDATTIWGCSSETLDYQGRSIENPQEILLKGLGLATRLYEPVANSLEETNPVSCELNPIEVYQFIRAIAWQLQNNGLGIILPPGLAPGDNEQRLGIQITAGVTQKKDTRLSLQSLLEYKLQIAVGDTTLSKAKFEKLLAQQSPIVEVDGKWLALQPADVKAAQAILNKSNEEMSLSVEDALRIATGDTKTLAKLPVVKFAAKGILEELINNLTDNKGVEPITNIKDLKGTLRPYQSRGVGWLSFLEKWSLGACLADDMGLGKTIQLTAFVLNLHNNNKLNKPTLVVCPTSVLNNWEREVQKFAPTLSTVIHYGDRRKKGKTFVKEVNKKHLVITSYSLVYRDLKTFQQVDWEGIVLDEAQNIKNPSAKQSQSVREIPTGFRIALTGTPVENRLSELWSILDFLNPGFLGTKTFFQKRFALPIEKYGDKQSLNILRSLVRPFILRRLKTDTNIIQDLPEKQEMNVFCGLTTEQAEIYQKLVDESMEKIDNAEGIQRHGLVLTLLMRLKQLCNHPELKDSKNQKSIKLSPDFGSRSGKLMRLSEMLEVVLEENDRALIFTQFSEWGKLLKLYLQTTLKTEVIFLYGATKRAQRQEMIDRFQNDPNGPKIFILSLKAGGTGLNLTKANHVFHVDRWWNPAVENQATDRAFRIGQKRNVQVHKFVCSGTLEEKINDIIESKKELAEQTVDAGEQWLTRMDTDRLRSLLLLDRDRIIDETD</sequence>
<evidence type="ECO:0000256" key="1">
    <source>
        <dbReference type="ARBA" id="ARBA00022801"/>
    </source>
</evidence>
<dbReference type="InterPro" id="IPR001650">
    <property type="entry name" value="Helicase_C-like"/>
</dbReference>
<dbReference type="InterPro" id="IPR027417">
    <property type="entry name" value="P-loop_NTPase"/>
</dbReference>
<feature type="domain" description="Helicase ATP-binding" evidence="2">
    <location>
        <begin position="568"/>
        <end position="731"/>
    </location>
</feature>
<dbReference type="Pfam" id="PF00176">
    <property type="entry name" value="SNF2-rel_dom"/>
    <property type="match status" value="1"/>
</dbReference>
<dbReference type="SMART" id="SM00490">
    <property type="entry name" value="HELICc"/>
    <property type="match status" value="1"/>
</dbReference>
<dbReference type="GO" id="GO:0004386">
    <property type="term" value="F:helicase activity"/>
    <property type="evidence" value="ECO:0007669"/>
    <property type="project" value="UniProtKB-KW"/>
</dbReference>
<dbReference type="SMART" id="SM00487">
    <property type="entry name" value="DEXDc"/>
    <property type="match status" value="1"/>
</dbReference>
<dbReference type="InterPro" id="IPR049730">
    <property type="entry name" value="SNF2/RAD54-like_C"/>
</dbReference>
<dbReference type="CDD" id="cd18793">
    <property type="entry name" value="SF2_C_SNF"/>
    <property type="match status" value="1"/>
</dbReference>
<proteinExistence type="predicted"/>
<dbReference type="Gene3D" id="3.40.50.300">
    <property type="entry name" value="P-loop containing nucleotide triphosphate hydrolases"/>
    <property type="match status" value="1"/>
</dbReference>
<dbReference type="SUPFAM" id="SSF52540">
    <property type="entry name" value="P-loop containing nucleoside triphosphate hydrolases"/>
    <property type="match status" value="2"/>
</dbReference>
<keyword evidence="4" id="KW-0547">Nucleotide-binding</keyword>
<organism evidence="4 5">
    <name type="scientific">Hyella patelloides LEGE 07179</name>
    <dbReference type="NCBI Taxonomy" id="945734"/>
    <lineage>
        <taxon>Bacteria</taxon>
        <taxon>Bacillati</taxon>
        <taxon>Cyanobacteriota</taxon>
        <taxon>Cyanophyceae</taxon>
        <taxon>Pleurocapsales</taxon>
        <taxon>Hyellaceae</taxon>
        <taxon>Hyella</taxon>
    </lineage>
</organism>
<protein>
    <submittedName>
        <fullName evidence="4">DNA/RNA helicase, superfamily II, SNF2 family</fullName>
    </submittedName>
</protein>
<keyword evidence="5" id="KW-1185">Reference proteome</keyword>
<dbReference type="FunFam" id="3.40.50.300:FF:000533">
    <property type="entry name" value="Helicase, Snf2 family"/>
    <property type="match status" value="1"/>
</dbReference>
<keyword evidence="1" id="KW-0378">Hydrolase</keyword>
<keyword evidence="4" id="KW-0067">ATP-binding</keyword>
<dbReference type="PROSITE" id="PS51194">
    <property type="entry name" value="HELICASE_CTER"/>
    <property type="match status" value="1"/>
</dbReference>
<keyword evidence="4" id="KW-0347">Helicase</keyword>
<dbReference type="CDD" id="cd18012">
    <property type="entry name" value="DEXQc_arch_SWI2_SNF2"/>
    <property type="match status" value="1"/>
</dbReference>
<name>A0A563VJE0_9CYAN</name>
<dbReference type="GO" id="GO:0005524">
    <property type="term" value="F:ATP binding"/>
    <property type="evidence" value="ECO:0007669"/>
    <property type="project" value="InterPro"/>
</dbReference>
<feature type="domain" description="Helicase C-terminal" evidence="3">
    <location>
        <begin position="864"/>
        <end position="1021"/>
    </location>
</feature>
<dbReference type="PROSITE" id="PS51192">
    <property type="entry name" value="HELICASE_ATP_BIND_1"/>
    <property type="match status" value="1"/>
</dbReference>
<evidence type="ECO:0000313" key="4">
    <source>
        <dbReference type="EMBL" id="VEP11529.1"/>
    </source>
</evidence>
<dbReference type="Pfam" id="PF00271">
    <property type="entry name" value="Helicase_C"/>
    <property type="match status" value="1"/>
</dbReference>
<dbReference type="GO" id="GO:0016787">
    <property type="term" value="F:hydrolase activity"/>
    <property type="evidence" value="ECO:0007669"/>
    <property type="project" value="UniProtKB-KW"/>
</dbReference>
<evidence type="ECO:0000259" key="3">
    <source>
        <dbReference type="PROSITE" id="PS51194"/>
    </source>
</evidence>
<evidence type="ECO:0000313" key="5">
    <source>
        <dbReference type="Proteomes" id="UP000320055"/>
    </source>
</evidence>
<dbReference type="InterPro" id="IPR000330">
    <property type="entry name" value="SNF2_N"/>
</dbReference>
<dbReference type="InterPro" id="IPR022138">
    <property type="entry name" value="DUF3670"/>
</dbReference>